<dbReference type="Proteomes" id="UP000765509">
    <property type="component" value="Unassembled WGS sequence"/>
</dbReference>
<accession>A0A9Q3BPE5</accession>
<dbReference type="AlphaFoldDB" id="A0A9Q3BPE5"/>
<name>A0A9Q3BPE5_9BASI</name>
<proteinExistence type="predicted"/>
<comment type="caution">
    <text evidence="1">The sequence shown here is derived from an EMBL/GenBank/DDBJ whole genome shotgun (WGS) entry which is preliminary data.</text>
</comment>
<sequence>MLVNVSRQRDLARWTNVGGPIYCSAKVPISRTNNEGVVKRIRKLTDSQTNTNSKDSDELDGEEVQVVLPMAYQSSSISPSNLPSKKFQNQVIPITPRDFQPLFSTAPYSLPHSSPAL</sequence>
<protein>
    <submittedName>
        <fullName evidence="1">Uncharacterized protein</fullName>
    </submittedName>
</protein>
<evidence type="ECO:0000313" key="2">
    <source>
        <dbReference type="Proteomes" id="UP000765509"/>
    </source>
</evidence>
<dbReference type="EMBL" id="AVOT02001961">
    <property type="protein sequence ID" value="MBW0468755.1"/>
    <property type="molecule type" value="Genomic_DNA"/>
</dbReference>
<organism evidence="1 2">
    <name type="scientific">Austropuccinia psidii MF-1</name>
    <dbReference type="NCBI Taxonomy" id="1389203"/>
    <lineage>
        <taxon>Eukaryota</taxon>
        <taxon>Fungi</taxon>
        <taxon>Dikarya</taxon>
        <taxon>Basidiomycota</taxon>
        <taxon>Pucciniomycotina</taxon>
        <taxon>Pucciniomycetes</taxon>
        <taxon>Pucciniales</taxon>
        <taxon>Sphaerophragmiaceae</taxon>
        <taxon>Austropuccinia</taxon>
    </lineage>
</organism>
<evidence type="ECO:0000313" key="1">
    <source>
        <dbReference type="EMBL" id="MBW0468755.1"/>
    </source>
</evidence>
<reference evidence="1" key="1">
    <citation type="submission" date="2021-03" db="EMBL/GenBank/DDBJ databases">
        <title>Draft genome sequence of rust myrtle Austropuccinia psidii MF-1, a brazilian biotype.</title>
        <authorList>
            <person name="Quecine M.C."/>
            <person name="Pachon D.M.R."/>
            <person name="Bonatelli M.L."/>
            <person name="Correr F.H."/>
            <person name="Franceschini L.M."/>
            <person name="Leite T.F."/>
            <person name="Margarido G.R.A."/>
            <person name="Almeida C.A."/>
            <person name="Ferrarezi J.A."/>
            <person name="Labate C.A."/>
        </authorList>
    </citation>
    <scope>NUCLEOTIDE SEQUENCE</scope>
    <source>
        <strain evidence="1">MF-1</strain>
    </source>
</reference>
<keyword evidence="2" id="KW-1185">Reference proteome</keyword>
<gene>
    <name evidence="1" type="ORF">O181_008470</name>
</gene>